<dbReference type="EC" id="2.7.7.49" evidence="2 13"/>
<dbReference type="PANTHER" id="PTHR12066:SF0">
    <property type="entry name" value="TELOMERASE REVERSE TRANSCRIPTASE"/>
    <property type="match status" value="1"/>
</dbReference>
<dbReference type="GO" id="GO:0000781">
    <property type="term" value="C:chromosome, telomeric region"/>
    <property type="evidence" value="ECO:0007669"/>
    <property type="project" value="UniProtKB-SubCell"/>
</dbReference>
<evidence type="ECO:0000256" key="14">
    <source>
        <dbReference type="SAM" id="MobiDB-lite"/>
    </source>
</evidence>
<dbReference type="InterPro" id="IPR000477">
    <property type="entry name" value="RT_dom"/>
</dbReference>
<dbReference type="SMART" id="SM00975">
    <property type="entry name" value="Telomerase_RBD"/>
    <property type="match status" value="1"/>
</dbReference>
<dbReference type="InterPro" id="IPR049139">
    <property type="entry name" value="TERT_C"/>
</dbReference>
<dbReference type="Gene3D" id="1.10.357.90">
    <property type="match status" value="1"/>
</dbReference>
<sequence length="1297" mass="148650">MAKKRRRRVPEVLWRLFHHKARTLAETILSLVPPPPATAAACRCKGRRCLSCSGDDAMSFLLRPNDPPDYRKLLTKCFVVVSENAPPLTVFDPQCRWSQLEIVTRTIEMISYELPSSNNIICCSYDKNTRSSSVVDILTSSAWSFLLRRVGDTLMVYLLKHTLVFLPLLGKKHHQVAGFPISDLCLKFSRFMPDFEIQHHSPDHNGLRKKRNNVGVASMSVKQLCPWSLNIEASSNNNKFVGSNGSNSVSNEECSNEKCKESSNQNIALPGKRKRQFRWQRQRKRRQLAGQGMSSLISCTESFNNNDNSTSGSRGQPGLCRGSGLCNGLIIKKVQVDRKSIFYRLESSSSMFPRKHILHSLKPNDSGAISLFKNIFGTFDVDMNPQSMAGFHGKGCCHSRSTCLCNSLVRLLKTLIRKAKRCQYLRLLDKHCSLPYLEDANESGCPMFEGNDYGISFSVKECDEAQLERKSSHVSDTRSCKLISEATDNHFEPSKSYCLKKQVVSFIWAVCRSIVPSVLLGMPSNWRILRKNISKFIQLRRFEKFSLNQCVHKLKTSKFPLLSNKPCQLTSDMAKYSKGHSGDMHKKCSELVATDIIKHRILERWIFWFFASLVSPLVQANFYITESEHEKQEVFYYRKPIWRKLMKESVTCLKAKSYRQLNHASVRQIIRKRSFGFSRARLRPKENGVRVLANLKASSRMPVNLLSSRILSNGHLQRKASSIPRNIKYDYFKSVNSVLHDLHVVLKGIQTKEPEKLGSSVFDYNDVYRKFVPFLFSLKDGSTTLPSIFIVVSDVSKAFDSVNQDRLLSVMKDIILDDEYILEKSIQVLCTKKSLRVHQHLTLADQDIITKSAKIPSCPPAHSLDGVLVKKVWSRKIRKEEVHFNLNEHIKRNVLQLDDNFYQQCVGIPQGSVLSSLLCSFYYGHMERNVIFPFLEKAWEPDTTHFLGEHDFRGALASGSSCKVEMIACASKYLLLRFIDDFLFLSTSKKQSAMFFSRLHRGIRDYNCYMNEEKYGLNFTINNSLGLWSDRLYVGKDGISFLRWSGLLVNCCTLEIQADYTRYTNSHLSSTLTVSWEGKVGRHLKAKLCDYLRPKCHPIFYDSNINSAAVVRLNIYQAFLLCAMKSHSYVAKLSPTFSFSPRFFIDAIDSSLRYMYKLIKKRMHSLNVGSNFRPIFDVKKKEIIWLGLYAYVRVLKKKQSRYKELLSLLRSKLKAYWKAENLSPALKYAMDSVKYEDGLEKMNLCPVGKVLSTTTFGVREDRHRVYSGRPWLFNKQIIGLLKPFGVGQISTMDFSKE</sequence>
<evidence type="ECO:0000256" key="13">
    <source>
        <dbReference type="RuleBase" id="RU365061"/>
    </source>
</evidence>
<keyword evidence="17" id="KW-1185">Reference proteome</keyword>
<dbReference type="Proteomes" id="UP001604277">
    <property type="component" value="Unassembled WGS sequence"/>
</dbReference>
<evidence type="ECO:0000256" key="6">
    <source>
        <dbReference type="ARBA" id="ARBA00022695"/>
    </source>
</evidence>
<evidence type="ECO:0000256" key="11">
    <source>
        <dbReference type="ARBA" id="ARBA00023242"/>
    </source>
</evidence>
<keyword evidence="7 13" id="KW-0479">Metal-binding</keyword>
<gene>
    <name evidence="16" type="ORF">Fot_28497</name>
</gene>
<comment type="function">
    <text evidence="13">Telomerase is a ribonucleoprotein enzyme essential for the replication of chromosome termini in most eukaryotes. It elongates telomeres. It is a reverse transcriptase that adds simple sequence repeats to chromosome ends by copying a template sequence within the RNA component of the enzyme.</text>
</comment>
<dbReference type="InterPro" id="IPR003545">
    <property type="entry name" value="Telomerase_RT"/>
</dbReference>
<keyword evidence="5 13" id="KW-0808">Transferase</keyword>
<comment type="catalytic activity">
    <reaction evidence="12 13">
        <text>DNA(n) + a 2'-deoxyribonucleoside 5'-triphosphate = DNA(n+1) + diphosphate</text>
        <dbReference type="Rhea" id="RHEA:22508"/>
        <dbReference type="Rhea" id="RHEA-COMP:17339"/>
        <dbReference type="Rhea" id="RHEA-COMP:17340"/>
        <dbReference type="ChEBI" id="CHEBI:33019"/>
        <dbReference type="ChEBI" id="CHEBI:61560"/>
        <dbReference type="ChEBI" id="CHEBI:173112"/>
        <dbReference type="EC" id="2.7.7.49"/>
    </reaction>
</comment>
<keyword evidence="9 13" id="KW-0779">Telomere</keyword>
<evidence type="ECO:0000313" key="17">
    <source>
        <dbReference type="Proteomes" id="UP001604277"/>
    </source>
</evidence>
<evidence type="ECO:0000259" key="15">
    <source>
        <dbReference type="PROSITE" id="PS50878"/>
    </source>
</evidence>
<proteinExistence type="inferred from homology"/>
<dbReference type="PROSITE" id="PS50878">
    <property type="entry name" value="RT_POL"/>
    <property type="match status" value="1"/>
</dbReference>
<evidence type="ECO:0000313" key="16">
    <source>
        <dbReference type="EMBL" id="KAL2514526.1"/>
    </source>
</evidence>
<evidence type="ECO:0000256" key="5">
    <source>
        <dbReference type="ARBA" id="ARBA00022679"/>
    </source>
</evidence>
<dbReference type="Gene3D" id="1.10.132.70">
    <property type="match status" value="1"/>
</dbReference>
<dbReference type="Pfam" id="PF12009">
    <property type="entry name" value="Telomerase_RBD"/>
    <property type="match status" value="1"/>
</dbReference>
<dbReference type="GO" id="GO:0005634">
    <property type="term" value="C:nucleus"/>
    <property type="evidence" value="ECO:0007669"/>
    <property type="project" value="UniProtKB-SubCell"/>
</dbReference>
<feature type="region of interest" description="Disordered" evidence="14">
    <location>
        <begin position="271"/>
        <end position="292"/>
    </location>
</feature>
<keyword evidence="10 13" id="KW-0695">RNA-directed DNA polymerase</keyword>
<evidence type="ECO:0000256" key="2">
    <source>
        <dbReference type="ARBA" id="ARBA00012493"/>
    </source>
</evidence>
<dbReference type="Pfam" id="PF21399">
    <property type="entry name" value="TERT_C"/>
    <property type="match status" value="1"/>
</dbReference>
<dbReference type="InterPro" id="IPR021891">
    <property type="entry name" value="Telomerase_RBD"/>
</dbReference>
<evidence type="ECO:0000256" key="12">
    <source>
        <dbReference type="ARBA" id="ARBA00048173"/>
    </source>
</evidence>
<comment type="caution">
    <text evidence="16">The sequence shown here is derived from an EMBL/GenBank/DDBJ whole genome shotgun (WGS) entry which is preliminary data.</text>
</comment>
<evidence type="ECO:0000256" key="8">
    <source>
        <dbReference type="ARBA" id="ARBA00022842"/>
    </source>
</evidence>
<evidence type="ECO:0000256" key="10">
    <source>
        <dbReference type="ARBA" id="ARBA00022918"/>
    </source>
</evidence>
<keyword evidence="6 13" id="KW-0548">Nucleotidyltransferase</keyword>
<evidence type="ECO:0000256" key="9">
    <source>
        <dbReference type="ARBA" id="ARBA00022895"/>
    </source>
</evidence>
<comment type="similarity">
    <text evidence="1 13">Belongs to the reverse transcriptase family. Telomerase subfamily.</text>
</comment>
<name>A0ABD1TP83_9LAMI</name>
<keyword evidence="11 13" id="KW-0539">Nucleus</keyword>
<reference evidence="17" key="1">
    <citation type="submission" date="2024-07" db="EMBL/GenBank/DDBJ databases">
        <title>Two chromosome-level genome assemblies of Korean endemic species Abeliophyllum distichum and Forsythia ovata (Oleaceae).</title>
        <authorList>
            <person name="Jang H."/>
        </authorList>
    </citation>
    <scope>NUCLEOTIDE SEQUENCE [LARGE SCALE GENOMIC DNA]</scope>
</reference>
<keyword evidence="8 13" id="KW-0460">Magnesium</keyword>
<comment type="subcellular location">
    <subcellularLocation>
        <location evidence="13">Nucleus</location>
    </subcellularLocation>
    <subcellularLocation>
        <location evidence="13">Chromosome</location>
        <location evidence="13">Telomere</location>
    </subcellularLocation>
</comment>
<evidence type="ECO:0000256" key="7">
    <source>
        <dbReference type="ARBA" id="ARBA00022723"/>
    </source>
</evidence>
<feature type="compositionally biased region" description="Basic residues" evidence="14">
    <location>
        <begin position="271"/>
        <end position="287"/>
    </location>
</feature>
<evidence type="ECO:0000256" key="3">
    <source>
        <dbReference type="ARBA" id="ARBA00016182"/>
    </source>
</evidence>
<dbReference type="PRINTS" id="PR01365">
    <property type="entry name" value="TELOMERASERT"/>
</dbReference>
<dbReference type="CDD" id="cd01648">
    <property type="entry name" value="TERT"/>
    <property type="match status" value="1"/>
</dbReference>
<organism evidence="16 17">
    <name type="scientific">Forsythia ovata</name>
    <dbReference type="NCBI Taxonomy" id="205694"/>
    <lineage>
        <taxon>Eukaryota</taxon>
        <taxon>Viridiplantae</taxon>
        <taxon>Streptophyta</taxon>
        <taxon>Embryophyta</taxon>
        <taxon>Tracheophyta</taxon>
        <taxon>Spermatophyta</taxon>
        <taxon>Magnoliopsida</taxon>
        <taxon>eudicotyledons</taxon>
        <taxon>Gunneridae</taxon>
        <taxon>Pentapetalae</taxon>
        <taxon>asterids</taxon>
        <taxon>lamiids</taxon>
        <taxon>Lamiales</taxon>
        <taxon>Oleaceae</taxon>
        <taxon>Forsythieae</taxon>
        <taxon>Forsythia</taxon>
    </lineage>
</organism>
<dbReference type="PANTHER" id="PTHR12066">
    <property type="entry name" value="TELOMERASE REVERSE TRANSCRIPTASE"/>
    <property type="match status" value="1"/>
</dbReference>
<dbReference type="EMBL" id="JBFOLJ010000008">
    <property type="protein sequence ID" value="KAL2514526.1"/>
    <property type="molecule type" value="Genomic_DNA"/>
</dbReference>
<evidence type="ECO:0000256" key="1">
    <source>
        <dbReference type="ARBA" id="ARBA00008001"/>
    </source>
</evidence>
<dbReference type="GO" id="GO:0003720">
    <property type="term" value="F:telomerase activity"/>
    <property type="evidence" value="ECO:0007669"/>
    <property type="project" value="UniProtKB-ARBA"/>
</dbReference>
<protein>
    <recommendedName>
        <fullName evidence="3 13">Telomerase reverse transcriptase</fullName>
        <ecNumber evidence="2 13">2.7.7.49</ecNumber>
    </recommendedName>
    <alternativeName>
        <fullName evidence="13">Telomerase catalytic subunit</fullName>
    </alternativeName>
</protein>
<evidence type="ECO:0000256" key="4">
    <source>
        <dbReference type="ARBA" id="ARBA00022454"/>
    </source>
</evidence>
<keyword evidence="4 13" id="KW-0158">Chromosome</keyword>
<feature type="domain" description="Reverse transcriptase" evidence="15">
    <location>
        <begin position="664"/>
        <end position="1049"/>
    </location>
</feature>
<accession>A0ABD1TP83</accession>
<dbReference type="GO" id="GO:0046872">
    <property type="term" value="F:metal ion binding"/>
    <property type="evidence" value="ECO:0007669"/>
    <property type="project" value="UniProtKB-KW"/>
</dbReference>